<dbReference type="PRINTS" id="PR00080">
    <property type="entry name" value="SDRFAMILY"/>
</dbReference>
<dbReference type="CDD" id="cd05233">
    <property type="entry name" value="SDR_c"/>
    <property type="match status" value="1"/>
</dbReference>
<dbReference type="GeneID" id="93954354"/>
<reference evidence="5" key="1">
    <citation type="submission" date="2017-12" db="EMBL/GenBank/DDBJ databases">
        <title>FDA dAtabase for Regulatory Grade micrObial Sequences (FDA-ARGOS): Supporting development and validation of Infectious Disease Dx tests.</title>
        <authorList>
            <person name="Hoffmann M."/>
            <person name="Allard M."/>
            <person name="Evans P."/>
            <person name="Brown E."/>
            <person name="Tallon L.J."/>
            <person name="Sadzewicz L."/>
            <person name="Sengamalay N."/>
            <person name="Ott S."/>
            <person name="Godinez A."/>
            <person name="Nagaraj S."/>
            <person name="Vavikolanu K."/>
            <person name="Aluvathingal J."/>
            <person name="Nadendla S."/>
            <person name="Hobson J."/>
            <person name="Sichtig H."/>
        </authorList>
    </citation>
    <scope>NUCLEOTIDE SEQUENCE [LARGE SCALE GENOMIC DNA]</scope>
    <source>
        <strain evidence="5">FDAARGOS_113</strain>
    </source>
</reference>
<dbReference type="SUPFAM" id="SSF51735">
    <property type="entry name" value="NAD(P)-binding Rossmann-fold domains"/>
    <property type="match status" value="1"/>
</dbReference>
<organism evidence="5 6">
    <name type="scientific">Vibrio mimicus</name>
    <dbReference type="NCBI Taxonomy" id="674"/>
    <lineage>
        <taxon>Bacteria</taxon>
        <taxon>Pseudomonadati</taxon>
        <taxon>Pseudomonadota</taxon>
        <taxon>Gammaproteobacteria</taxon>
        <taxon>Vibrionales</taxon>
        <taxon>Vibrionaceae</taxon>
        <taxon>Vibrio</taxon>
    </lineage>
</organism>
<dbReference type="STRING" id="674.VM_19080"/>
<sequence>MDIKQQYVLLTGATGGIGEQIARVLAERGAWLILVARDSQKLESLRQSLPMAEKHLTLSADLSREEGIAQLQTLAEQFSQRGERISVVINNAGTNQFCLFARRPMESVQRELALNLFTPIQITHLALQWVSKPELIVNIGSSLGAIGYPGYATYCAAKAGLHRFSEAMSRELEGTGVNVLYLAPRATNTSLNTEAVNQLNRALGNQSDEPEVVAAQVAKMIETEQTVMWIGWPEKLFVRLNQLLPSLVSRAIKKQQHILLSFLNR</sequence>
<feature type="domain" description="Ketoreductase" evidence="4">
    <location>
        <begin position="6"/>
        <end position="186"/>
    </location>
</feature>
<dbReference type="InterPro" id="IPR057326">
    <property type="entry name" value="KR_dom"/>
</dbReference>
<dbReference type="Gene3D" id="3.40.50.720">
    <property type="entry name" value="NAD(P)-binding Rossmann-like Domain"/>
    <property type="match status" value="1"/>
</dbReference>
<comment type="similarity">
    <text evidence="1 3">Belongs to the short-chain dehydrogenases/reductases (SDR) family.</text>
</comment>
<dbReference type="PROSITE" id="PS00061">
    <property type="entry name" value="ADH_SHORT"/>
    <property type="match status" value="1"/>
</dbReference>
<proteinExistence type="inferred from homology"/>
<dbReference type="RefSeq" id="WP_000351952.1">
    <property type="nucleotide sequence ID" value="NZ_CAWMSS010000002.1"/>
</dbReference>
<dbReference type="AlphaFoldDB" id="A0A2J9VI47"/>
<dbReference type="PANTHER" id="PTHR44196:SF1">
    <property type="entry name" value="DEHYDROGENASE_REDUCTASE SDR FAMILY MEMBER 7B"/>
    <property type="match status" value="1"/>
</dbReference>
<dbReference type="PRINTS" id="PR00081">
    <property type="entry name" value="GDHRDH"/>
</dbReference>
<keyword evidence="6" id="KW-1185">Reference proteome</keyword>
<accession>A0A2J9VI47</accession>
<gene>
    <name evidence="5" type="ORF">AL544_000225</name>
</gene>
<dbReference type="GO" id="GO:0016491">
    <property type="term" value="F:oxidoreductase activity"/>
    <property type="evidence" value="ECO:0007669"/>
    <property type="project" value="UniProtKB-KW"/>
</dbReference>
<dbReference type="EMBL" id="LOSJ02000001">
    <property type="protein sequence ID" value="PNM63443.1"/>
    <property type="molecule type" value="Genomic_DNA"/>
</dbReference>
<evidence type="ECO:0000256" key="2">
    <source>
        <dbReference type="ARBA" id="ARBA00023002"/>
    </source>
</evidence>
<dbReference type="NCBIfam" id="NF006565">
    <property type="entry name" value="PRK09072.1"/>
    <property type="match status" value="1"/>
</dbReference>
<name>A0A2J9VI47_VIBMI</name>
<keyword evidence="2" id="KW-0560">Oxidoreductase</keyword>
<dbReference type="GO" id="GO:0016020">
    <property type="term" value="C:membrane"/>
    <property type="evidence" value="ECO:0007669"/>
    <property type="project" value="TreeGrafter"/>
</dbReference>
<comment type="caution">
    <text evidence="5">The sequence shown here is derived from an EMBL/GenBank/DDBJ whole genome shotgun (WGS) entry which is preliminary data.</text>
</comment>
<evidence type="ECO:0000256" key="1">
    <source>
        <dbReference type="ARBA" id="ARBA00006484"/>
    </source>
</evidence>
<dbReference type="Proteomes" id="UP000053748">
    <property type="component" value="Unassembled WGS sequence"/>
</dbReference>
<evidence type="ECO:0000313" key="6">
    <source>
        <dbReference type="Proteomes" id="UP000053748"/>
    </source>
</evidence>
<dbReference type="OrthoDB" id="7301144at2"/>
<dbReference type="Pfam" id="PF00106">
    <property type="entry name" value="adh_short"/>
    <property type="match status" value="1"/>
</dbReference>
<evidence type="ECO:0000259" key="4">
    <source>
        <dbReference type="SMART" id="SM00822"/>
    </source>
</evidence>
<dbReference type="SMART" id="SM00822">
    <property type="entry name" value="PKS_KR"/>
    <property type="match status" value="1"/>
</dbReference>
<evidence type="ECO:0000313" key="5">
    <source>
        <dbReference type="EMBL" id="PNM63443.1"/>
    </source>
</evidence>
<dbReference type="PANTHER" id="PTHR44196">
    <property type="entry name" value="DEHYDROGENASE/REDUCTASE SDR FAMILY MEMBER 7B"/>
    <property type="match status" value="1"/>
</dbReference>
<evidence type="ECO:0000256" key="3">
    <source>
        <dbReference type="RuleBase" id="RU000363"/>
    </source>
</evidence>
<dbReference type="InterPro" id="IPR002347">
    <property type="entry name" value="SDR_fam"/>
</dbReference>
<dbReference type="InterPro" id="IPR020904">
    <property type="entry name" value="Sc_DH/Rdtase_CS"/>
</dbReference>
<protein>
    <submittedName>
        <fullName evidence="5">Short chain dehydrogenase</fullName>
    </submittedName>
</protein>
<dbReference type="InterPro" id="IPR036291">
    <property type="entry name" value="NAD(P)-bd_dom_sf"/>
</dbReference>